<dbReference type="Proteomes" id="UP001420932">
    <property type="component" value="Unassembled WGS sequence"/>
</dbReference>
<keyword evidence="2" id="KW-1185">Reference proteome</keyword>
<accession>A0AAP0KX15</accession>
<evidence type="ECO:0000313" key="2">
    <source>
        <dbReference type="Proteomes" id="UP001420932"/>
    </source>
</evidence>
<evidence type="ECO:0000313" key="1">
    <source>
        <dbReference type="EMBL" id="KAK9160186.1"/>
    </source>
</evidence>
<proteinExistence type="predicted"/>
<dbReference type="AlphaFoldDB" id="A0AAP0KX15"/>
<reference evidence="1 2" key="1">
    <citation type="submission" date="2024-01" db="EMBL/GenBank/DDBJ databases">
        <title>Genome assemblies of Stephania.</title>
        <authorList>
            <person name="Yang L."/>
        </authorList>
    </citation>
    <scope>NUCLEOTIDE SEQUENCE [LARGE SCALE GENOMIC DNA]</scope>
    <source>
        <strain evidence="1">YNDBR</strain>
        <tissue evidence="1">Leaf</tissue>
    </source>
</reference>
<sequence length="215" mass="23633">MSNFLGSGGDEGGIEISLARSSDKMDGFRLAFVNANKVELAPIVRIGVIFFADCGNGDDGGVENSLVRGEDEIDAFGLSFQSGLMQVLRLMGRLCSQYKRYGGVVTVEGITDVIELNKGKVKLDNILKMEKDFCDHKGLGYTSKGSTSKKCESIPFVNGNEAMYRNLAKQQRAIIGKHDRSRNVARHVPNEKQKWVPKRSLQCNVAHMSDVCDLP</sequence>
<dbReference type="EMBL" id="JBBNAF010000003">
    <property type="protein sequence ID" value="KAK9160186.1"/>
    <property type="molecule type" value="Genomic_DNA"/>
</dbReference>
<gene>
    <name evidence="1" type="ORF">Syun_006527</name>
</gene>
<protein>
    <submittedName>
        <fullName evidence="1">Uncharacterized protein</fullName>
    </submittedName>
</protein>
<name>A0AAP0KX15_9MAGN</name>
<comment type="caution">
    <text evidence="1">The sequence shown here is derived from an EMBL/GenBank/DDBJ whole genome shotgun (WGS) entry which is preliminary data.</text>
</comment>
<organism evidence="1 2">
    <name type="scientific">Stephania yunnanensis</name>
    <dbReference type="NCBI Taxonomy" id="152371"/>
    <lineage>
        <taxon>Eukaryota</taxon>
        <taxon>Viridiplantae</taxon>
        <taxon>Streptophyta</taxon>
        <taxon>Embryophyta</taxon>
        <taxon>Tracheophyta</taxon>
        <taxon>Spermatophyta</taxon>
        <taxon>Magnoliopsida</taxon>
        <taxon>Ranunculales</taxon>
        <taxon>Menispermaceae</taxon>
        <taxon>Menispermoideae</taxon>
        <taxon>Cissampelideae</taxon>
        <taxon>Stephania</taxon>
    </lineage>
</organism>